<dbReference type="GO" id="GO:0016887">
    <property type="term" value="F:ATP hydrolysis activity"/>
    <property type="evidence" value="ECO:0007669"/>
    <property type="project" value="InterPro"/>
</dbReference>
<dbReference type="InterPro" id="IPR001482">
    <property type="entry name" value="T2SS/T4SS_dom"/>
</dbReference>
<name>A0A1Q5Q459_9ACTO</name>
<dbReference type="InterPro" id="IPR050921">
    <property type="entry name" value="T4SS_GSP_E_ATPase"/>
</dbReference>
<dbReference type="Pfam" id="PF00437">
    <property type="entry name" value="T2SSE"/>
    <property type="match status" value="1"/>
</dbReference>
<dbReference type="PANTHER" id="PTHR30486">
    <property type="entry name" value="TWITCHING MOTILITY PROTEIN PILT"/>
    <property type="match status" value="1"/>
</dbReference>
<dbReference type="CDD" id="cd01130">
    <property type="entry name" value="VirB11-like_ATPase"/>
    <property type="match status" value="1"/>
</dbReference>
<keyword evidence="5" id="KW-1185">Reference proteome</keyword>
<evidence type="ECO:0000313" key="5">
    <source>
        <dbReference type="Proteomes" id="UP000185628"/>
    </source>
</evidence>
<evidence type="ECO:0000256" key="2">
    <source>
        <dbReference type="SAM" id="MobiDB-lite"/>
    </source>
</evidence>
<evidence type="ECO:0000313" key="4">
    <source>
        <dbReference type="EMBL" id="OKL54597.1"/>
    </source>
</evidence>
<dbReference type="PANTHER" id="PTHR30486:SF6">
    <property type="entry name" value="TYPE IV PILUS RETRACTATION ATPASE PILT"/>
    <property type="match status" value="1"/>
</dbReference>
<dbReference type="EMBL" id="MQVR01000012">
    <property type="protein sequence ID" value="OKL54597.1"/>
    <property type="molecule type" value="Genomic_DNA"/>
</dbReference>
<protein>
    <recommendedName>
        <fullName evidence="3">Bacterial type II secretion system protein E domain-containing protein</fullName>
    </recommendedName>
</protein>
<dbReference type="SUPFAM" id="SSF52540">
    <property type="entry name" value="P-loop containing nucleoside triphosphate hydrolases"/>
    <property type="match status" value="1"/>
</dbReference>
<dbReference type="InterPro" id="IPR027417">
    <property type="entry name" value="P-loop_NTPase"/>
</dbReference>
<feature type="domain" description="Bacterial type II secretion system protein E" evidence="3">
    <location>
        <begin position="67"/>
        <end position="321"/>
    </location>
</feature>
<dbReference type="AlphaFoldDB" id="A0A1Q5Q459"/>
<dbReference type="Gene3D" id="3.30.450.370">
    <property type="match status" value="1"/>
</dbReference>
<organism evidence="4 5">
    <name type="scientific">Bowdeniella nasicola</name>
    <dbReference type="NCBI Taxonomy" id="208480"/>
    <lineage>
        <taxon>Bacteria</taxon>
        <taxon>Bacillati</taxon>
        <taxon>Actinomycetota</taxon>
        <taxon>Actinomycetes</taxon>
        <taxon>Actinomycetales</taxon>
        <taxon>Actinomycetaceae</taxon>
        <taxon>Bowdeniella</taxon>
    </lineage>
</organism>
<evidence type="ECO:0000256" key="1">
    <source>
        <dbReference type="ARBA" id="ARBA00006611"/>
    </source>
</evidence>
<comment type="caution">
    <text evidence="4">The sequence shown here is derived from an EMBL/GenBank/DDBJ whole genome shotgun (WGS) entry which is preliminary data.</text>
</comment>
<dbReference type="Proteomes" id="UP000185628">
    <property type="component" value="Unassembled WGS sequence"/>
</dbReference>
<proteinExistence type="inferred from homology"/>
<gene>
    <name evidence="4" type="ORF">BSZ39_03375</name>
</gene>
<evidence type="ECO:0000259" key="3">
    <source>
        <dbReference type="Pfam" id="PF00437"/>
    </source>
</evidence>
<sequence length="382" mass="39354">MGDDGVRTQTLAGGEGGVSESWQRRAADLATGMSTAKALRDAPVAASDLARSHADAAAREAGLTGDLARLLADPLVTDVLINPDGSVVIERAGELATTGLAVPDTRALAVRLAAAAGRRLDDASPIVDGTIHSGVRLHAILPPLAYGGAAISLRVARHQAFDLAALAERGTLHPELTAALCTLLVRRANVVLTGATGTGKTTLLAALIRELPDGERIVVIEEARELAPPHPHLITLQTRGANTEARGGIGLADLVRAALRMRPDRLILGEARGAEIRDVLAALNTGHAGCWFTLHANTPADVPARLLALAALAGLSESALSAQAGAALDAIVHLERTGGQRHVSHIAALARREGRLVVEPALSRRGREIDVGPGAAHLGLGP</sequence>
<feature type="region of interest" description="Disordered" evidence="2">
    <location>
        <begin position="1"/>
        <end position="22"/>
    </location>
</feature>
<comment type="similarity">
    <text evidence="1">Belongs to the GSP E family.</text>
</comment>
<reference evidence="5" key="1">
    <citation type="submission" date="2016-12" db="EMBL/GenBank/DDBJ databases">
        <authorList>
            <person name="Meng X."/>
        </authorList>
    </citation>
    <scope>NUCLEOTIDE SEQUENCE [LARGE SCALE GENOMIC DNA]</scope>
    <source>
        <strain evidence="5">DSM 19116</strain>
    </source>
</reference>
<dbReference type="Gene3D" id="3.40.50.300">
    <property type="entry name" value="P-loop containing nucleotide triphosphate hydrolases"/>
    <property type="match status" value="1"/>
</dbReference>
<accession>A0A1Q5Q459</accession>